<dbReference type="InterPro" id="IPR013103">
    <property type="entry name" value="RVT_2"/>
</dbReference>
<dbReference type="InterPro" id="IPR043502">
    <property type="entry name" value="DNA/RNA_pol_sf"/>
</dbReference>
<dbReference type="Pfam" id="PF07727">
    <property type="entry name" value="RVT_2"/>
    <property type="match status" value="1"/>
</dbReference>
<dbReference type="CDD" id="cd09272">
    <property type="entry name" value="RNase_HI_RT_Ty1"/>
    <property type="match status" value="1"/>
</dbReference>
<dbReference type="AlphaFoldDB" id="A0A6L2KRK9"/>
<accession>A0A6L2KRK9</accession>
<dbReference type="EMBL" id="BKCJ010002837">
    <property type="protein sequence ID" value="GEU51242.1"/>
    <property type="molecule type" value="Genomic_DNA"/>
</dbReference>
<protein>
    <submittedName>
        <fullName evidence="3">Retrovirus-related Pol polyprotein from transposon TNT 1-94</fullName>
    </submittedName>
</protein>
<dbReference type="PANTHER" id="PTHR11439:SF509">
    <property type="entry name" value="RNA-DIRECTED DNA POLYMERASE"/>
    <property type="match status" value="1"/>
</dbReference>
<comment type="caution">
    <text evidence="3">The sequence shown here is derived from an EMBL/GenBank/DDBJ whole genome shotgun (WGS) entry which is preliminary data.</text>
</comment>
<dbReference type="SUPFAM" id="SSF56672">
    <property type="entry name" value="DNA/RNA polymerases"/>
    <property type="match status" value="1"/>
</dbReference>
<evidence type="ECO:0000259" key="2">
    <source>
        <dbReference type="Pfam" id="PF07727"/>
    </source>
</evidence>
<dbReference type="PANTHER" id="PTHR11439">
    <property type="entry name" value="GAG-POL-RELATED RETROTRANSPOSON"/>
    <property type="match status" value="1"/>
</dbReference>
<keyword evidence="1" id="KW-0175">Coiled coil</keyword>
<feature type="domain" description="Reverse transcriptase Ty1/copia-type" evidence="2">
    <location>
        <begin position="552"/>
        <end position="682"/>
    </location>
</feature>
<evidence type="ECO:0000313" key="3">
    <source>
        <dbReference type="EMBL" id="GEU51242.1"/>
    </source>
</evidence>
<gene>
    <name evidence="3" type="ORF">Tci_023220</name>
</gene>
<proteinExistence type="predicted"/>
<name>A0A6L2KRK9_TANCI</name>
<sequence>MSKQCTKPKRKKDESWFKDKVLLEQAQANGQILHEDELAFLADPGIAEAQTTQNVITHNADYQVDDLDAYDSDCDEINTAKVALMENLSHYGSDDLAENFLNTKEPNHSTRPTQVEVPKVSLENTSLKKLKYHLASFDVVVKERTTVTTITEDTWGFKHTKACFRDEIIPFVKALKDLFNSFDQFLLDELSEVQNVFHQMEQAVEQHRVESKTFQAKMNKVLNKNERLLEQVISKDILNMVVTSTVNNAYKLMHKCEACVKLETELQKDFIKRELYDKLFKHYTTLEKHSRQGLVRGLPKLKFEKDYLCSACAMGKKAVATACYTQNHSIVRIRHDKTPYELLHGKLLDLSFLYVFGALCYPTNDSENLGKLQSKADIAPKVIALIAEVVALETTVSSGSPFSTIVYQDAPSPSKSQTTLETQPPIIPNNVDEDNHDIEVAHMGNDPFFGMLIPEVAFDQSSSMDSIHTIVHPDHQIAKHNSKWTKDHPLKNIIDQLARPVSTKLQLHEQALFCYYDAFLTSVEPKTYKDALTQSCWIKAMQEELNEFERLKVWELVPRPDKVMVITLKWIYKVRLDELGGILKNKDRLVARGYRQEDGIDFEESFAPVARLEAIRIFLAYTAHKNMVVYQMDVKTAFLNGNLQEEVYVSQPDRIVDPDNPNHVYKLKKALYGLKQALRACFESCNPVDTPMVEKSKLDEDKEGKAVDPSHYRGMIGTLLYLTASGPELQFAICMCVCLGFNKIPMYCDNKSAIALCCNNVQHSMLKHIDIKYHFIKEHVENGVIGLYFVNAEYPLANIFTKALGRERIEFLINKLGMRSFTPETLKQLTDEVDE</sequence>
<reference evidence="3" key="1">
    <citation type="journal article" date="2019" name="Sci. Rep.">
        <title>Draft genome of Tanacetum cinerariifolium, the natural source of mosquito coil.</title>
        <authorList>
            <person name="Yamashiro T."/>
            <person name="Shiraishi A."/>
            <person name="Satake H."/>
            <person name="Nakayama K."/>
        </authorList>
    </citation>
    <scope>NUCLEOTIDE SEQUENCE</scope>
</reference>
<evidence type="ECO:0000256" key="1">
    <source>
        <dbReference type="SAM" id="Coils"/>
    </source>
</evidence>
<organism evidence="3">
    <name type="scientific">Tanacetum cinerariifolium</name>
    <name type="common">Dalmatian daisy</name>
    <name type="synonym">Chrysanthemum cinerariifolium</name>
    <dbReference type="NCBI Taxonomy" id="118510"/>
    <lineage>
        <taxon>Eukaryota</taxon>
        <taxon>Viridiplantae</taxon>
        <taxon>Streptophyta</taxon>
        <taxon>Embryophyta</taxon>
        <taxon>Tracheophyta</taxon>
        <taxon>Spermatophyta</taxon>
        <taxon>Magnoliopsida</taxon>
        <taxon>eudicotyledons</taxon>
        <taxon>Gunneridae</taxon>
        <taxon>Pentapetalae</taxon>
        <taxon>asterids</taxon>
        <taxon>campanulids</taxon>
        <taxon>Asterales</taxon>
        <taxon>Asteraceae</taxon>
        <taxon>Asteroideae</taxon>
        <taxon>Anthemideae</taxon>
        <taxon>Anthemidinae</taxon>
        <taxon>Tanacetum</taxon>
    </lineage>
</organism>
<feature type="coiled-coil region" evidence="1">
    <location>
        <begin position="190"/>
        <end position="231"/>
    </location>
</feature>